<evidence type="ECO:0000259" key="5">
    <source>
        <dbReference type="PROSITE" id="PS50404"/>
    </source>
</evidence>
<evidence type="ECO:0000259" key="6">
    <source>
        <dbReference type="PROSITE" id="PS50405"/>
    </source>
</evidence>
<dbReference type="OrthoDB" id="249703at2759"/>
<dbReference type="GO" id="GO:0005737">
    <property type="term" value="C:cytoplasm"/>
    <property type="evidence" value="ECO:0007669"/>
    <property type="project" value="TreeGrafter"/>
</dbReference>
<feature type="domain" description="GST C-terminal" evidence="6">
    <location>
        <begin position="89"/>
        <end position="218"/>
    </location>
</feature>
<dbReference type="EMBL" id="JH711579">
    <property type="protein sequence ID" value="EIW80658.1"/>
    <property type="molecule type" value="Genomic_DNA"/>
</dbReference>
<dbReference type="CDD" id="cd03053">
    <property type="entry name" value="GST_N_Phi"/>
    <property type="match status" value="1"/>
</dbReference>
<dbReference type="GO" id="GO:0006749">
    <property type="term" value="P:glutathione metabolic process"/>
    <property type="evidence" value="ECO:0007669"/>
    <property type="project" value="TreeGrafter"/>
</dbReference>
<evidence type="ECO:0000256" key="3">
    <source>
        <dbReference type="ARBA" id="ARBA00022679"/>
    </source>
</evidence>
<dbReference type="InterPro" id="IPR036282">
    <property type="entry name" value="Glutathione-S-Trfase_C_sf"/>
</dbReference>
<keyword evidence="3 7" id="KW-0808">Transferase</keyword>
<dbReference type="SFLD" id="SFLDG01154">
    <property type="entry name" value="Main.5:_Phi-like"/>
    <property type="match status" value="1"/>
</dbReference>
<keyword evidence="8" id="KW-1185">Reference proteome</keyword>
<gene>
    <name evidence="7" type="ORF">CONPUDRAFT_105734</name>
</gene>
<dbReference type="SUPFAM" id="SSF47616">
    <property type="entry name" value="GST C-terminal domain-like"/>
    <property type="match status" value="1"/>
</dbReference>
<protein>
    <recommendedName>
        <fullName evidence="2">glutathione transferase</fullName>
        <ecNumber evidence="2">2.5.1.18</ecNumber>
    </recommendedName>
</protein>
<dbReference type="PANTHER" id="PTHR43900">
    <property type="entry name" value="GLUTATHIONE S-TRANSFERASE RHO"/>
    <property type="match status" value="1"/>
</dbReference>
<dbReference type="SUPFAM" id="SSF52833">
    <property type="entry name" value="Thioredoxin-like"/>
    <property type="match status" value="1"/>
</dbReference>
<dbReference type="AlphaFoldDB" id="A0A5M3MNA8"/>
<dbReference type="Gene3D" id="3.40.30.10">
    <property type="entry name" value="Glutaredoxin"/>
    <property type="match status" value="1"/>
</dbReference>
<dbReference type="GO" id="GO:0043295">
    <property type="term" value="F:glutathione binding"/>
    <property type="evidence" value="ECO:0007669"/>
    <property type="project" value="TreeGrafter"/>
</dbReference>
<dbReference type="GO" id="GO:0004364">
    <property type="term" value="F:glutathione transferase activity"/>
    <property type="evidence" value="ECO:0007669"/>
    <property type="project" value="UniProtKB-EC"/>
</dbReference>
<organism evidence="7 8">
    <name type="scientific">Coniophora puteana (strain RWD-64-598)</name>
    <name type="common">Brown rot fungus</name>
    <dbReference type="NCBI Taxonomy" id="741705"/>
    <lineage>
        <taxon>Eukaryota</taxon>
        <taxon>Fungi</taxon>
        <taxon>Dikarya</taxon>
        <taxon>Basidiomycota</taxon>
        <taxon>Agaricomycotina</taxon>
        <taxon>Agaricomycetes</taxon>
        <taxon>Agaricomycetidae</taxon>
        <taxon>Boletales</taxon>
        <taxon>Coniophorineae</taxon>
        <taxon>Coniophoraceae</taxon>
        <taxon>Coniophora</taxon>
    </lineage>
</organism>
<dbReference type="OMA" id="ISEYDFR"/>
<dbReference type="Pfam" id="PF00043">
    <property type="entry name" value="GST_C"/>
    <property type="match status" value="1"/>
</dbReference>
<dbReference type="GeneID" id="19198551"/>
<comment type="caution">
    <text evidence="7">The sequence shown here is derived from an EMBL/GenBank/DDBJ whole genome shotgun (WGS) entry which is preliminary data.</text>
</comment>
<dbReference type="InterPro" id="IPR040079">
    <property type="entry name" value="Glutathione_S-Trfase"/>
</dbReference>
<dbReference type="FunFam" id="3.40.30.10:FF:000016">
    <property type="entry name" value="Glutathione S-transferase F2"/>
    <property type="match status" value="1"/>
</dbReference>
<dbReference type="PANTHER" id="PTHR43900:SF3">
    <property type="entry name" value="GLUTATHIONE S-TRANSFERASE RHO"/>
    <property type="match status" value="1"/>
</dbReference>
<comment type="catalytic activity">
    <reaction evidence="4">
        <text>RX + glutathione = an S-substituted glutathione + a halide anion + H(+)</text>
        <dbReference type="Rhea" id="RHEA:16437"/>
        <dbReference type="ChEBI" id="CHEBI:15378"/>
        <dbReference type="ChEBI" id="CHEBI:16042"/>
        <dbReference type="ChEBI" id="CHEBI:17792"/>
        <dbReference type="ChEBI" id="CHEBI:57925"/>
        <dbReference type="ChEBI" id="CHEBI:90779"/>
        <dbReference type="EC" id="2.5.1.18"/>
    </reaction>
</comment>
<sequence>MSLKLYGHPLSTCTHLVAVVCKEKRVSYEYIEIDVFKGEQKAPEFVVVHPFAQVPYIDDDGFKLFESRAIARYLAKKYTCQGTELIPSDPLEVAIFEQGASIETFNFFPLAQRFARELLFNPMQGFASDEGRAKEAYAKLNANLDAYDEILGRQRYIGGNMITLADLFHVPYGSLLVQIGRGEVFESRANVARWWKEISSRPSWLAVQEEFKLHEYKFTSV</sequence>
<accession>A0A5M3MNA8</accession>
<evidence type="ECO:0000256" key="1">
    <source>
        <dbReference type="ARBA" id="ARBA00010128"/>
    </source>
</evidence>
<dbReference type="FunFam" id="1.20.1050.10:FF:000004">
    <property type="entry name" value="Glutathione S-transferase F2"/>
    <property type="match status" value="1"/>
</dbReference>
<dbReference type="EC" id="2.5.1.18" evidence="2"/>
<dbReference type="InterPro" id="IPR036249">
    <property type="entry name" value="Thioredoxin-like_sf"/>
</dbReference>
<dbReference type="InterPro" id="IPR004045">
    <property type="entry name" value="Glutathione_S-Trfase_N"/>
</dbReference>
<proteinExistence type="inferred from homology"/>
<dbReference type="RefSeq" id="XP_007769551.1">
    <property type="nucleotide sequence ID" value="XM_007771361.1"/>
</dbReference>
<dbReference type="Proteomes" id="UP000053558">
    <property type="component" value="Unassembled WGS sequence"/>
</dbReference>
<evidence type="ECO:0000313" key="7">
    <source>
        <dbReference type="EMBL" id="EIW80658.1"/>
    </source>
</evidence>
<dbReference type="KEGG" id="cput:CONPUDRAFT_105734"/>
<dbReference type="Pfam" id="PF02798">
    <property type="entry name" value="GST_N"/>
    <property type="match status" value="1"/>
</dbReference>
<dbReference type="SFLD" id="SFLDS00019">
    <property type="entry name" value="Glutathione_Transferase_(cytos"/>
    <property type="match status" value="1"/>
</dbReference>
<name>A0A5M3MNA8_CONPW</name>
<dbReference type="InterPro" id="IPR004046">
    <property type="entry name" value="GST_C"/>
</dbReference>
<dbReference type="PROSITE" id="PS50404">
    <property type="entry name" value="GST_NTER"/>
    <property type="match status" value="1"/>
</dbReference>
<evidence type="ECO:0000256" key="4">
    <source>
        <dbReference type="ARBA" id="ARBA00047960"/>
    </source>
</evidence>
<comment type="similarity">
    <text evidence="1">Belongs to the GST superfamily. Phi family.</text>
</comment>
<reference evidence="8" key="1">
    <citation type="journal article" date="2012" name="Science">
        <title>The Paleozoic origin of enzymatic lignin decomposition reconstructed from 31 fungal genomes.</title>
        <authorList>
            <person name="Floudas D."/>
            <person name="Binder M."/>
            <person name="Riley R."/>
            <person name="Barry K."/>
            <person name="Blanchette R.A."/>
            <person name="Henrissat B."/>
            <person name="Martinez A.T."/>
            <person name="Otillar R."/>
            <person name="Spatafora J.W."/>
            <person name="Yadav J.S."/>
            <person name="Aerts A."/>
            <person name="Benoit I."/>
            <person name="Boyd A."/>
            <person name="Carlson A."/>
            <person name="Copeland A."/>
            <person name="Coutinho P.M."/>
            <person name="de Vries R.P."/>
            <person name="Ferreira P."/>
            <person name="Findley K."/>
            <person name="Foster B."/>
            <person name="Gaskell J."/>
            <person name="Glotzer D."/>
            <person name="Gorecki P."/>
            <person name="Heitman J."/>
            <person name="Hesse C."/>
            <person name="Hori C."/>
            <person name="Igarashi K."/>
            <person name="Jurgens J.A."/>
            <person name="Kallen N."/>
            <person name="Kersten P."/>
            <person name="Kohler A."/>
            <person name="Kuees U."/>
            <person name="Kumar T.K.A."/>
            <person name="Kuo A."/>
            <person name="LaButti K."/>
            <person name="Larrondo L.F."/>
            <person name="Lindquist E."/>
            <person name="Ling A."/>
            <person name="Lombard V."/>
            <person name="Lucas S."/>
            <person name="Lundell T."/>
            <person name="Martin R."/>
            <person name="McLaughlin D.J."/>
            <person name="Morgenstern I."/>
            <person name="Morin E."/>
            <person name="Murat C."/>
            <person name="Nagy L.G."/>
            <person name="Nolan M."/>
            <person name="Ohm R.A."/>
            <person name="Patyshakuliyeva A."/>
            <person name="Rokas A."/>
            <person name="Ruiz-Duenas F.J."/>
            <person name="Sabat G."/>
            <person name="Salamov A."/>
            <person name="Samejima M."/>
            <person name="Schmutz J."/>
            <person name="Slot J.C."/>
            <person name="St John F."/>
            <person name="Stenlid J."/>
            <person name="Sun H."/>
            <person name="Sun S."/>
            <person name="Syed K."/>
            <person name="Tsang A."/>
            <person name="Wiebenga A."/>
            <person name="Young D."/>
            <person name="Pisabarro A."/>
            <person name="Eastwood D.C."/>
            <person name="Martin F."/>
            <person name="Cullen D."/>
            <person name="Grigoriev I.V."/>
            <person name="Hibbett D.S."/>
        </authorList>
    </citation>
    <scope>NUCLEOTIDE SEQUENCE [LARGE SCALE GENOMIC DNA]</scope>
    <source>
        <strain evidence="8">RWD-64-598 SS2</strain>
    </source>
</reference>
<evidence type="ECO:0000256" key="2">
    <source>
        <dbReference type="ARBA" id="ARBA00012452"/>
    </source>
</evidence>
<dbReference type="SFLD" id="SFLDG00358">
    <property type="entry name" value="Main_(cytGST)"/>
    <property type="match status" value="1"/>
</dbReference>
<dbReference type="Gene3D" id="1.20.1050.10">
    <property type="match status" value="1"/>
</dbReference>
<dbReference type="InterPro" id="IPR010987">
    <property type="entry name" value="Glutathione-S-Trfase_C-like"/>
</dbReference>
<dbReference type="PROSITE" id="PS50405">
    <property type="entry name" value="GST_CTER"/>
    <property type="match status" value="1"/>
</dbReference>
<dbReference type="GO" id="GO:0009636">
    <property type="term" value="P:response to toxic substance"/>
    <property type="evidence" value="ECO:0007669"/>
    <property type="project" value="UniProtKB-ARBA"/>
</dbReference>
<evidence type="ECO:0000313" key="8">
    <source>
        <dbReference type="Proteomes" id="UP000053558"/>
    </source>
</evidence>
<feature type="domain" description="GST N-terminal" evidence="5">
    <location>
        <begin position="1"/>
        <end position="82"/>
    </location>
</feature>